<feature type="domain" description="Kazal-like" evidence="3">
    <location>
        <begin position="129"/>
        <end position="181"/>
    </location>
</feature>
<evidence type="ECO:0000313" key="4">
    <source>
        <dbReference type="EMBL" id="CAG7830673.1"/>
    </source>
</evidence>
<feature type="signal peptide" evidence="2">
    <location>
        <begin position="1"/>
        <end position="27"/>
    </location>
</feature>
<dbReference type="PANTHER" id="PTHR10913:SF79">
    <property type="entry name" value="GH09510P"/>
    <property type="match status" value="1"/>
</dbReference>
<feature type="domain" description="Kazal-like" evidence="3">
    <location>
        <begin position="286"/>
        <end position="337"/>
    </location>
</feature>
<dbReference type="FunFam" id="3.30.60.30:FF:000045">
    <property type="entry name" value="Serine protease inhibitor dipetalogastin"/>
    <property type="match status" value="1"/>
</dbReference>
<dbReference type="InterPro" id="IPR050653">
    <property type="entry name" value="Prot_Inhib_GrowthFact_Antg"/>
</dbReference>
<feature type="domain" description="Kazal-like" evidence="3">
    <location>
        <begin position="393"/>
        <end position="440"/>
    </location>
</feature>
<keyword evidence="5" id="KW-1185">Reference proteome</keyword>
<dbReference type="Pfam" id="PF00050">
    <property type="entry name" value="Kazal_1"/>
    <property type="match status" value="1"/>
</dbReference>
<feature type="domain" description="Kazal-like" evidence="3">
    <location>
        <begin position="27"/>
        <end position="76"/>
    </location>
</feature>
<dbReference type="GO" id="GO:0005576">
    <property type="term" value="C:extracellular region"/>
    <property type="evidence" value="ECO:0007669"/>
    <property type="project" value="TreeGrafter"/>
</dbReference>
<dbReference type="PROSITE" id="PS51465">
    <property type="entry name" value="KAZAL_2"/>
    <property type="match status" value="8"/>
</dbReference>
<dbReference type="PANTHER" id="PTHR10913">
    <property type="entry name" value="FOLLISTATIN-RELATED"/>
    <property type="match status" value="1"/>
</dbReference>
<reference evidence="4" key="1">
    <citation type="submission" date="2021-06" db="EMBL/GenBank/DDBJ databases">
        <authorList>
            <person name="Hodson N. C."/>
            <person name="Mongue J. A."/>
            <person name="Jaron S. K."/>
        </authorList>
    </citation>
    <scope>NUCLEOTIDE SEQUENCE</scope>
</reference>
<evidence type="ECO:0000259" key="3">
    <source>
        <dbReference type="PROSITE" id="PS51465"/>
    </source>
</evidence>
<evidence type="ECO:0000313" key="5">
    <source>
        <dbReference type="Proteomes" id="UP000708208"/>
    </source>
</evidence>
<sequence>MLRRLTAMEIPGFTLLILLSLAQILDGADVYSCPRSCQKVSNPVCASDGVIYANECEMRRRTCGRGVTEVNIDLCTRSSGSRCDHKCNNEHDPVCASDGRTYLNRCILQIEICMKGIALAHSGPCMNSTAFRENCPVSCKYAPKDGPVCGSDGNVYKSTCEMKFKTCGQGVVRTSLKRCQTTKHCGESCWRISKPTCGSDGRLYHNGCAMKMKNCGKHVFEVPISHCVSNRRAELGCPDSSTCDHKGFNPVCGSDGNLYDNECELRLMNCGPQKFHVEKVALGSCLPKVERCKIIKCGTHWDPVCGTDGKTYENWCKMQLATCRKGVQLAHWGTCTNFTTIDPCGSQNCSDSSYSDVPVCGSDGNVYRSECEMKKETCGQRVVSVTLDRCQTTKHCNAVCENRREFVCGSDGKFYRNECEMRSLNCGKHMYVIPFKRCLSSFQMRGCSRICPAEFDPICGTDNKTYSNKCFLEIENCRSRSLVSKKHHGKCGHPVQEIKNYLY</sequence>
<evidence type="ECO:0000256" key="1">
    <source>
        <dbReference type="ARBA" id="ARBA00023157"/>
    </source>
</evidence>
<feature type="chain" id="PRO_5035202762" description="Kazal-like domain-containing protein" evidence="2">
    <location>
        <begin position="28"/>
        <end position="503"/>
    </location>
</feature>
<accession>A0A8J2L8N2</accession>
<feature type="domain" description="Kazal-like" evidence="3">
    <location>
        <begin position="441"/>
        <end position="493"/>
    </location>
</feature>
<gene>
    <name evidence="4" type="ORF">AFUS01_LOCUS40460</name>
</gene>
<keyword evidence="1" id="KW-1015">Disulfide bond</keyword>
<dbReference type="InterPro" id="IPR002350">
    <property type="entry name" value="Kazal_dom"/>
</dbReference>
<keyword evidence="2" id="KW-0732">Signal</keyword>
<protein>
    <recommendedName>
        <fullName evidence="3">Kazal-like domain-containing protein</fullName>
    </recommendedName>
</protein>
<dbReference type="SMART" id="SM00280">
    <property type="entry name" value="KAZAL"/>
    <property type="match status" value="9"/>
</dbReference>
<dbReference type="Proteomes" id="UP000708208">
    <property type="component" value="Unassembled WGS sequence"/>
</dbReference>
<dbReference type="AlphaFoldDB" id="A0A8J2L8N2"/>
<comment type="caution">
    <text evidence="4">The sequence shown here is derived from an EMBL/GenBank/DDBJ whole genome shotgun (WGS) entry which is preliminary data.</text>
</comment>
<dbReference type="CDD" id="cd00104">
    <property type="entry name" value="KAZAL_FS"/>
    <property type="match status" value="7"/>
</dbReference>
<dbReference type="FunFam" id="3.30.60.30:FF:000044">
    <property type="entry name" value="Serine protease inhibitor dipetalogastin"/>
    <property type="match status" value="1"/>
</dbReference>
<dbReference type="FunFam" id="3.30.60.30:FF:000042">
    <property type="entry name" value="Serine protease inhibitor dipetalogastin"/>
    <property type="match status" value="1"/>
</dbReference>
<dbReference type="Pfam" id="PF07648">
    <property type="entry name" value="Kazal_2"/>
    <property type="match status" value="8"/>
</dbReference>
<proteinExistence type="predicted"/>
<dbReference type="FunFam" id="3.30.60.30:FF:000035">
    <property type="entry name" value="Serine protease inhibitor dipetalogastin"/>
    <property type="match status" value="1"/>
</dbReference>
<name>A0A8J2L8N2_9HEXA</name>
<dbReference type="OrthoDB" id="6614329at2759"/>
<dbReference type="EMBL" id="CAJVCH010557024">
    <property type="protein sequence ID" value="CAG7830673.1"/>
    <property type="molecule type" value="Genomic_DNA"/>
</dbReference>
<dbReference type="GO" id="GO:0030154">
    <property type="term" value="P:cell differentiation"/>
    <property type="evidence" value="ECO:0007669"/>
    <property type="project" value="TreeGrafter"/>
</dbReference>
<organism evidence="4 5">
    <name type="scientific">Allacma fusca</name>
    <dbReference type="NCBI Taxonomy" id="39272"/>
    <lineage>
        <taxon>Eukaryota</taxon>
        <taxon>Metazoa</taxon>
        <taxon>Ecdysozoa</taxon>
        <taxon>Arthropoda</taxon>
        <taxon>Hexapoda</taxon>
        <taxon>Collembola</taxon>
        <taxon>Symphypleona</taxon>
        <taxon>Sminthuridae</taxon>
        <taxon>Allacma</taxon>
    </lineage>
</organism>
<evidence type="ECO:0000256" key="2">
    <source>
        <dbReference type="SAM" id="SignalP"/>
    </source>
</evidence>
<feature type="domain" description="Kazal-like" evidence="3">
    <location>
        <begin position="77"/>
        <end position="127"/>
    </location>
</feature>
<feature type="domain" description="Kazal-like" evidence="3">
    <location>
        <begin position="231"/>
        <end position="285"/>
    </location>
</feature>
<feature type="domain" description="Kazal-like" evidence="3">
    <location>
        <begin position="338"/>
        <end position="392"/>
    </location>
</feature>